<gene>
    <name evidence="6" type="primary">folX_1</name>
    <name evidence="6" type="ORF">NCTC10696_03778</name>
</gene>
<dbReference type="GO" id="GO:0004150">
    <property type="term" value="F:dihydroneopterin aldolase activity"/>
    <property type="evidence" value="ECO:0007669"/>
    <property type="project" value="UniProtKB-UniRule"/>
</dbReference>
<keyword evidence="2 6" id="KW-0413">Isomerase</keyword>
<dbReference type="GO" id="GO:0046656">
    <property type="term" value="P:folic acid biosynthetic process"/>
    <property type="evidence" value="ECO:0007669"/>
    <property type="project" value="UniProtKB-UniRule"/>
</dbReference>
<keyword evidence="4" id="KW-0289">Folate biosynthesis</keyword>
<evidence type="ECO:0000313" key="6">
    <source>
        <dbReference type="EMBL" id="VTR02168.1"/>
    </source>
</evidence>
<dbReference type="Gene3D" id="3.30.1130.10">
    <property type="match status" value="1"/>
</dbReference>
<feature type="domain" description="Dihydroneopterin aldolase/epimerase" evidence="5">
    <location>
        <begin position="11"/>
        <end position="121"/>
    </location>
</feature>
<dbReference type="PANTHER" id="PTHR42844">
    <property type="entry name" value="DIHYDRONEOPTERIN ALDOLASE 1-RELATED"/>
    <property type="match status" value="1"/>
</dbReference>
<dbReference type="RefSeq" id="WP_231989052.1">
    <property type="nucleotide sequence ID" value="NZ_CBCSGQ010000015.1"/>
</dbReference>
<dbReference type="GO" id="GO:0005829">
    <property type="term" value="C:cytosol"/>
    <property type="evidence" value="ECO:0007669"/>
    <property type="project" value="TreeGrafter"/>
</dbReference>
<dbReference type="NCBIfam" id="TIGR00526">
    <property type="entry name" value="folB_dom"/>
    <property type="match status" value="1"/>
</dbReference>
<dbReference type="Proteomes" id="UP000306562">
    <property type="component" value="Chromosome"/>
</dbReference>
<dbReference type="AlphaFoldDB" id="A0AAX3IAR8"/>
<dbReference type="Pfam" id="PF02152">
    <property type="entry name" value="FolB"/>
    <property type="match status" value="1"/>
</dbReference>
<dbReference type="EC" id="4.1.2.25" evidence="4"/>
<comment type="function">
    <text evidence="4">Catalyzes the conversion of 7,8-dihydroneopterin to 6-hydroxymethyl-7,8-dihydropterin.</text>
</comment>
<keyword evidence="4" id="KW-0456">Lyase</keyword>
<comment type="catalytic activity">
    <reaction evidence="3">
        <text>7,8-dihydroneopterin 3'-triphosphate = 7,8-dihydromonapterin 3'-triphosphate</text>
        <dbReference type="Rhea" id="RHEA:28346"/>
        <dbReference type="ChEBI" id="CHEBI:58462"/>
        <dbReference type="ChEBI" id="CHEBI:61186"/>
        <dbReference type="EC" id="5.1.99.7"/>
    </reaction>
</comment>
<evidence type="ECO:0000313" key="7">
    <source>
        <dbReference type="Proteomes" id="UP000306562"/>
    </source>
</evidence>
<dbReference type="PANTHER" id="PTHR42844:SF10">
    <property type="entry name" value="DIHYDRONEOPTERIN TRIPHOSPHATE 2'-EPIMERASE"/>
    <property type="match status" value="1"/>
</dbReference>
<evidence type="ECO:0000256" key="1">
    <source>
        <dbReference type="ARBA" id="ARBA00005708"/>
    </source>
</evidence>
<comment type="catalytic activity">
    <reaction evidence="4">
        <text>7,8-dihydroneopterin = 6-hydroxymethyl-7,8-dihydropterin + glycolaldehyde</text>
        <dbReference type="Rhea" id="RHEA:10540"/>
        <dbReference type="ChEBI" id="CHEBI:17001"/>
        <dbReference type="ChEBI" id="CHEBI:17071"/>
        <dbReference type="ChEBI" id="CHEBI:44841"/>
        <dbReference type="EC" id="4.1.2.25"/>
    </reaction>
</comment>
<dbReference type="InterPro" id="IPR006157">
    <property type="entry name" value="FolB_dom"/>
</dbReference>
<dbReference type="NCBIfam" id="TIGR00525">
    <property type="entry name" value="folB"/>
    <property type="match status" value="1"/>
</dbReference>
<evidence type="ECO:0000256" key="4">
    <source>
        <dbReference type="RuleBase" id="RU362079"/>
    </source>
</evidence>
<dbReference type="InterPro" id="IPR006156">
    <property type="entry name" value="Dihydroneopterin_aldolase"/>
</dbReference>
<evidence type="ECO:0000259" key="5">
    <source>
        <dbReference type="SMART" id="SM00905"/>
    </source>
</evidence>
<reference evidence="6 7" key="1">
    <citation type="submission" date="2019-05" db="EMBL/GenBank/DDBJ databases">
        <authorList>
            <consortium name="Pathogen Informatics"/>
        </authorList>
    </citation>
    <scope>NUCLEOTIDE SEQUENCE [LARGE SCALE GENOMIC DNA]</scope>
    <source>
        <strain evidence="6 7">NCTC10696</strain>
    </source>
</reference>
<comment type="pathway">
    <text evidence="4">Cofactor biosynthesis; tetrahydrofolate biosynthesis; 2-amino-4-hydroxy-6-hydroxymethyl-7,8-dihydropteridine diphosphate from 7,8-dihydroneopterin triphosphate: step 3/4.</text>
</comment>
<comment type="similarity">
    <text evidence="1 4">Belongs to the DHNA family.</text>
</comment>
<dbReference type="SUPFAM" id="SSF55620">
    <property type="entry name" value="Tetrahydrobiopterin biosynthesis enzymes-like"/>
    <property type="match status" value="1"/>
</dbReference>
<dbReference type="SMART" id="SM00905">
    <property type="entry name" value="FolB"/>
    <property type="match status" value="1"/>
</dbReference>
<organism evidence="6 7">
    <name type="scientific">Pseudomonas synxantha</name>
    <dbReference type="NCBI Taxonomy" id="47883"/>
    <lineage>
        <taxon>Bacteria</taxon>
        <taxon>Pseudomonadati</taxon>
        <taxon>Pseudomonadota</taxon>
        <taxon>Gammaproteobacteria</taxon>
        <taxon>Pseudomonadales</taxon>
        <taxon>Pseudomonadaceae</taxon>
        <taxon>Pseudomonas</taxon>
    </lineage>
</organism>
<evidence type="ECO:0000256" key="2">
    <source>
        <dbReference type="ARBA" id="ARBA00023235"/>
    </source>
</evidence>
<evidence type="ECO:0000256" key="3">
    <source>
        <dbReference type="ARBA" id="ARBA00043806"/>
    </source>
</evidence>
<dbReference type="InterPro" id="IPR043133">
    <property type="entry name" value="GTP-CH-I_C/QueF"/>
</dbReference>
<dbReference type="GO" id="GO:0046654">
    <property type="term" value="P:tetrahydrofolate biosynthetic process"/>
    <property type="evidence" value="ECO:0007669"/>
    <property type="project" value="UniProtKB-UniRule"/>
</dbReference>
<dbReference type="GO" id="GO:0008719">
    <property type="term" value="F:dihydroneopterin triphosphate 2'-epimerase activity"/>
    <property type="evidence" value="ECO:0007669"/>
    <property type="project" value="UniProtKB-EC"/>
</dbReference>
<proteinExistence type="inferred from homology"/>
<protein>
    <recommendedName>
        <fullName evidence="4">7,8-dihydroneopterin aldolase</fullName>
        <ecNumber evidence="4">4.1.2.25</ecNumber>
    </recommendedName>
</protein>
<dbReference type="EMBL" id="LR590482">
    <property type="protein sequence ID" value="VTR02168.1"/>
    <property type="molecule type" value="Genomic_DNA"/>
</dbReference>
<name>A0AAX3IAR8_9PSED</name>
<accession>A0AAX3IAR8</accession>
<sequence length="163" mass="18326">MSNVTSGLARIEINNLSMRGYIGVLEDEMRYKQDLRISLTLMYDAIEAMENNDIDAAVDYQKVVDALMPHVENERFALLERLAQELLGKVMEFQTIVYAKIKVERLLALRFTDSVSVTLTSRRSTNPRVYNKKDGISGSIALVENESNHGKTRSNPRSASLAG</sequence>